<proteinExistence type="predicted"/>
<evidence type="ECO:0000259" key="6">
    <source>
        <dbReference type="PROSITE" id="PS51635"/>
    </source>
</evidence>
<dbReference type="Proteomes" id="UP000324896">
    <property type="component" value="Unassembled WGS sequence"/>
</dbReference>
<feature type="chain" id="PRO_5011393202" evidence="5">
    <location>
        <begin position="22"/>
        <end position="617"/>
    </location>
</feature>
<comment type="caution">
    <text evidence="4">Lacks conserved residue(s) required for the propagation of feature annotation.</text>
</comment>
<evidence type="ECO:0000313" key="7">
    <source>
        <dbReference type="EMBL" id="PXV68663.1"/>
    </source>
</evidence>
<keyword evidence="1 4" id="KW-0378">Hydrolase</keyword>
<feature type="signal peptide" evidence="5">
    <location>
        <begin position="1"/>
        <end position="21"/>
    </location>
</feature>
<dbReference type="GO" id="GO:0016042">
    <property type="term" value="P:lipid catabolic process"/>
    <property type="evidence" value="ECO:0007669"/>
    <property type="project" value="UniProtKB-UniRule"/>
</dbReference>
<evidence type="ECO:0000313" key="10">
    <source>
        <dbReference type="Proteomes" id="UP000247389"/>
    </source>
</evidence>
<evidence type="ECO:0000313" key="11">
    <source>
        <dbReference type="Proteomes" id="UP000295758"/>
    </source>
</evidence>
<sequence length="617" mass="70286">MKKIFLFIWIVIIVFSTSVYAEQANELEVTEIELGGESYLVENYDDFTANYNNLRRPVVGLALSGGGARAMVNFGVIKALEEAGIPFDFMTGTSMGAIVSVMYGSGLNTEQMLDVVTTTSFGRLVEPGIGGSGSLIDTKKLNLFLEEIAPNKRLENFQTPAALLSFELGEGKKYITTSGRISEVIQSSYSIPIYFPIETRNDRYFMDAGILEATPAKAAAVLGADFVIATTSFPKENHETFNSASASINRFLNIIQDNYSQQIIKNYADFVIDIDVDDYTFMDFNQAPKLVKHGYQSTKKIIPSLKQELEKREIEFYKYEEKEKVNIQDILNDLENNRFIVDGSDRSLFLNYGHDQSYFDQELIVPFEDNFQTGIELKKDNLSFDIKGDDFFNEGYEARLELKKLTKRTDLFLAYANDYQSETKDDYRFEIKYFADYFQSSLGYGQQRNEEYYLLSSSFGKTGNLFDFETENDFIYNIDRSEAKVLSSNIIHLDLGSKWNLESSIVYNNTNLLDSPIIYRGQSLSETTEFQAALDFNYNHQFIDPIYLGGFFQTTDIGAYLFADYYENEENSGETAGIGLNSQLFLLGLRPIALDLYFAYDFEEEDDRVGLELGYEF</sequence>
<dbReference type="GO" id="GO:0016787">
    <property type="term" value="F:hydrolase activity"/>
    <property type="evidence" value="ECO:0007669"/>
    <property type="project" value="UniProtKB-UniRule"/>
</dbReference>
<feature type="active site" description="Nucleophile" evidence="4">
    <location>
        <position position="94"/>
    </location>
</feature>
<gene>
    <name evidence="9" type="ORF">BY453_11417</name>
    <name evidence="7" type="ORF">C8C78_10450</name>
    <name evidence="8" type="ORF">SAMN04488597_10649</name>
</gene>
<dbReference type="PROSITE" id="PS51635">
    <property type="entry name" value="PNPLA"/>
    <property type="match status" value="1"/>
</dbReference>
<dbReference type="Proteomes" id="UP000247389">
    <property type="component" value="Unassembled WGS sequence"/>
</dbReference>
<evidence type="ECO:0000313" key="8">
    <source>
        <dbReference type="EMBL" id="SDC42316.1"/>
    </source>
</evidence>
<dbReference type="Gene3D" id="3.40.1090.10">
    <property type="entry name" value="Cytosolic phospholipase A2 catalytic domain"/>
    <property type="match status" value="1"/>
</dbReference>
<name>A0A1G6LI92_9FIRM</name>
<evidence type="ECO:0000256" key="2">
    <source>
        <dbReference type="ARBA" id="ARBA00022963"/>
    </source>
</evidence>
<feature type="active site" description="Proton acceptor" evidence="4">
    <location>
        <position position="207"/>
    </location>
</feature>
<dbReference type="AlphaFoldDB" id="A0A1G6LI92"/>
<reference evidence="7 10" key="2">
    <citation type="submission" date="2018-04" db="EMBL/GenBank/DDBJ databases">
        <title>Subsurface microbial communities from deep shales in Ohio and West Virginia, USA.</title>
        <authorList>
            <person name="Wrighton K."/>
        </authorList>
    </citation>
    <scope>NUCLEOTIDE SEQUENCE [LARGE SCALE GENOMIC DNA]</scope>
    <source>
        <strain evidence="7 10">MSL28</strain>
    </source>
</reference>
<dbReference type="EMBL" id="QICM01000004">
    <property type="protein sequence ID" value="PXV68663.1"/>
    <property type="molecule type" value="Genomic_DNA"/>
</dbReference>
<protein>
    <submittedName>
        <fullName evidence="8">NTE family protein</fullName>
    </submittedName>
</protein>
<dbReference type="Pfam" id="PF01734">
    <property type="entry name" value="Patatin"/>
    <property type="match status" value="1"/>
</dbReference>
<organism evidence="8 12">
    <name type="scientific">Halanaerobium congolense</name>
    <dbReference type="NCBI Taxonomy" id="54121"/>
    <lineage>
        <taxon>Bacteria</taxon>
        <taxon>Bacillati</taxon>
        <taxon>Bacillota</taxon>
        <taxon>Clostridia</taxon>
        <taxon>Halanaerobiales</taxon>
        <taxon>Halanaerobiaceae</taxon>
        <taxon>Halanaerobium</taxon>
    </lineage>
</organism>
<evidence type="ECO:0000313" key="9">
    <source>
        <dbReference type="EMBL" id="TDS30675.1"/>
    </source>
</evidence>
<dbReference type="InterPro" id="IPR002641">
    <property type="entry name" value="PNPLA_dom"/>
</dbReference>
<evidence type="ECO:0000256" key="5">
    <source>
        <dbReference type="SAM" id="SignalP"/>
    </source>
</evidence>
<evidence type="ECO:0000256" key="1">
    <source>
        <dbReference type="ARBA" id="ARBA00022801"/>
    </source>
</evidence>
<feature type="short sequence motif" description="GXSXG" evidence="4">
    <location>
        <begin position="92"/>
        <end position="96"/>
    </location>
</feature>
<dbReference type="PANTHER" id="PTHR14226:SF29">
    <property type="entry name" value="NEUROPATHY TARGET ESTERASE SWS"/>
    <property type="match status" value="1"/>
</dbReference>
<dbReference type="InterPro" id="IPR016035">
    <property type="entry name" value="Acyl_Trfase/lysoPLipase"/>
</dbReference>
<accession>A0A1G6LI92</accession>
<keyword evidence="5" id="KW-0732">Signal</keyword>
<dbReference type="EMBL" id="FMYT01000006">
    <property type="protein sequence ID" value="SDC42316.1"/>
    <property type="molecule type" value="Genomic_DNA"/>
</dbReference>
<dbReference type="PANTHER" id="PTHR14226">
    <property type="entry name" value="NEUROPATHY TARGET ESTERASE/SWISS CHEESE D.MELANOGASTER"/>
    <property type="match status" value="1"/>
</dbReference>
<dbReference type="InterPro" id="IPR050301">
    <property type="entry name" value="NTE"/>
</dbReference>
<dbReference type="RefSeq" id="WP_089723272.1">
    <property type="nucleotide sequence ID" value="NZ_FMYT01000006.1"/>
</dbReference>
<reference evidence="8 12" key="1">
    <citation type="submission" date="2016-10" db="EMBL/GenBank/DDBJ databases">
        <authorList>
            <person name="Varghese N."/>
            <person name="Submissions S."/>
        </authorList>
    </citation>
    <scope>NUCLEOTIDE SEQUENCE [LARGE SCALE GENOMIC DNA]</scope>
    <source>
        <strain evidence="8 12">WG10</strain>
    </source>
</reference>
<dbReference type="EMBL" id="SOAA01000014">
    <property type="protein sequence ID" value="TDS30675.1"/>
    <property type="molecule type" value="Genomic_DNA"/>
</dbReference>
<evidence type="ECO:0000256" key="4">
    <source>
        <dbReference type="PROSITE-ProRule" id="PRU01161"/>
    </source>
</evidence>
<dbReference type="SUPFAM" id="SSF52151">
    <property type="entry name" value="FabD/lysophospholipase-like"/>
    <property type="match status" value="1"/>
</dbReference>
<reference evidence="9 11" key="3">
    <citation type="submission" date="2019-03" db="EMBL/GenBank/DDBJ databases">
        <title>Deep subsurface shale carbon reservoir microbial communities from Ohio and West Virginia, USA.</title>
        <authorList>
            <person name="Wrighton K."/>
        </authorList>
    </citation>
    <scope>NUCLEOTIDE SEQUENCE [LARGE SCALE GENOMIC DNA]</scope>
    <source>
        <strain evidence="9 11">UTICA-S4D12</strain>
    </source>
</reference>
<feature type="domain" description="PNPLA" evidence="6">
    <location>
        <begin position="61"/>
        <end position="220"/>
    </location>
</feature>
<evidence type="ECO:0000256" key="3">
    <source>
        <dbReference type="ARBA" id="ARBA00023098"/>
    </source>
</evidence>
<keyword evidence="2 4" id="KW-0442">Lipid degradation</keyword>
<dbReference type="Proteomes" id="UP000295758">
    <property type="component" value="Unassembled WGS sequence"/>
</dbReference>
<keyword evidence="3 4" id="KW-0443">Lipid metabolism</keyword>
<evidence type="ECO:0000313" key="12">
    <source>
        <dbReference type="Proteomes" id="UP000324896"/>
    </source>
</evidence>